<evidence type="ECO:0000313" key="2">
    <source>
        <dbReference type="Proteomes" id="UP000281553"/>
    </source>
</evidence>
<reference evidence="1 2" key="1">
    <citation type="submission" date="2018-11" db="EMBL/GenBank/DDBJ databases">
        <authorList>
            <consortium name="Pathogen Informatics"/>
        </authorList>
    </citation>
    <scope>NUCLEOTIDE SEQUENCE [LARGE SCALE GENOMIC DNA]</scope>
</reference>
<dbReference type="EMBL" id="UYRU01076212">
    <property type="protein sequence ID" value="VDN26704.1"/>
    <property type="molecule type" value="Genomic_DNA"/>
</dbReference>
<dbReference type="OrthoDB" id="6287422at2759"/>
<gene>
    <name evidence="1" type="ORF">DILT_LOCUS14862</name>
</gene>
<keyword evidence="2" id="KW-1185">Reference proteome</keyword>
<protein>
    <submittedName>
        <fullName evidence="1">Uncharacterized protein</fullName>
    </submittedName>
</protein>
<sequence length="146" mass="16035">MWWKSRLRRGGTSRCRLAPHQSSAPDPASGLLDSAMTLGSVWRGNIVVDMVEVTVPVPTMLWNKLQTSITTGVATLSLINTLLDFFCEDVTFELILKYLMPLGDQPAVRKLLSDPNTLLISASQFLTLIPPYLKSTGDGDLDLDEG</sequence>
<dbReference type="Proteomes" id="UP000281553">
    <property type="component" value="Unassembled WGS sequence"/>
</dbReference>
<proteinExistence type="predicted"/>
<name>A0A3P7MBB5_DIBLA</name>
<accession>A0A3P7MBB5</accession>
<organism evidence="1 2">
    <name type="scientific">Dibothriocephalus latus</name>
    <name type="common">Fish tapeworm</name>
    <name type="synonym">Diphyllobothrium latum</name>
    <dbReference type="NCBI Taxonomy" id="60516"/>
    <lineage>
        <taxon>Eukaryota</taxon>
        <taxon>Metazoa</taxon>
        <taxon>Spiralia</taxon>
        <taxon>Lophotrochozoa</taxon>
        <taxon>Platyhelminthes</taxon>
        <taxon>Cestoda</taxon>
        <taxon>Eucestoda</taxon>
        <taxon>Diphyllobothriidea</taxon>
        <taxon>Diphyllobothriidae</taxon>
        <taxon>Dibothriocephalus</taxon>
    </lineage>
</organism>
<dbReference type="AlphaFoldDB" id="A0A3P7MBB5"/>
<evidence type="ECO:0000313" key="1">
    <source>
        <dbReference type="EMBL" id="VDN26704.1"/>
    </source>
</evidence>